<feature type="transmembrane region" description="Helical" evidence="7">
    <location>
        <begin position="285"/>
        <end position="303"/>
    </location>
</feature>
<dbReference type="EMBL" id="JAMDLW010000027">
    <property type="protein sequence ID" value="MCY9521847.1"/>
    <property type="molecule type" value="Genomic_DNA"/>
</dbReference>
<dbReference type="Gene3D" id="1.20.1250.20">
    <property type="entry name" value="MFS general substrate transporter like domains"/>
    <property type="match status" value="1"/>
</dbReference>
<gene>
    <name evidence="9" type="ORF">M5X09_19615</name>
</gene>
<evidence type="ECO:0000256" key="2">
    <source>
        <dbReference type="ARBA" id="ARBA00022448"/>
    </source>
</evidence>
<evidence type="ECO:0000259" key="8">
    <source>
        <dbReference type="PROSITE" id="PS50850"/>
    </source>
</evidence>
<feature type="transmembrane region" description="Helical" evidence="7">
    <location>
        <begin position="309"/>
        <end position="331"/>
    </location>
</feature>
<dbReference type="Pfam" id="PF07690">
    <property type="entry name" value="MFS_1"/>
    <property type="match status" value="1"/>
</dbReference>
<keyword evidence="6 7" id="KW-0472">Membrane</keyword>
<keyword evidence="10" id="KW-1185">Reference proteome</keyword>
<protein>
    <submittedName>
        <fullName evidence="9">MFS transporter</fullName>
    </submittedName>
</protein>
<dbReference type="PANTHER" id="PTHR43414:SF6">
    <property type="entry name" value="MULTIDRUG RESISTANCE PROTEIN MDTG"/>
    <property type="match status" value="1"/>
</dbReference>
<keyword evidence="2" id="KW-0813">Transport</keyword>
<proteinExistence type="predicted"/>
<dbReference type="Proteomes" id="UP001207626">
    <property type="component" value="Unassembled WGS sequence"/>
</dbReference>
<dbReference type="InterPro" id="IPR020846">
    <property type="entry name" value="MFS_dom"/>
</dbReference>
<evidence type="ECO:0000256" key="5">
    <source>
        <dbReference type="ARBA" id="ARBA00022989"/>
    </source>
</evidence>
<dbReference type="GeneID" id="77000869"/>
<name>A0ABT4DWV7_9BACL</name>
<sequence length="403" mass="43586">MQQWKVNLIILWFGSFLAMAGMTMVTPFLALYLQHDIGMSNQHEIAVWSGLIFAANFLTSFIFQPIWGKFADKYGRKIMILRSGFGMAAVTALMGLAQTPMHLLLLRMLNGTISGFNPAAVALVSSTTPKERMGFAMGILQSGVVAGTILGPLIGGVLADMVGYRPIFYITGTLLFLATMLTMIMVKEPFDREKAAETPQMSVMAGFKQLAGIPQLLALFAVTFLLQFAMMSPASLLPLYVQELHGSQQNLALLAGFVSAVAGMSNMICSPILGRLSDRIGSHRILTVCLIGAACTLIPQAFVSKVWQLVAIRFLLGMFMGGLLPSVNALIRKYTPDGMESRAYSFNSSTLALGNMIGPVMGGAVSGFIGIQGIFIMSGVFLLINTAWARFSLYGRNRAAHRP</sequence>
<evidence type="ECO:0000256" key="6">
    <source>
        <dbReference type="ARBA" id="ARBA00023136"/>
    </source>
</evidence>
<keyword evidence="4 7" id="KW-0812">Transmembrane</keyword>
<keyword evidence="3" id="KW-1003">Cell membrane</keyword>
<comment type="caution">
    <text evidence="9">The sequence shown here is derived from an EMBL/GenBank/DDBJ whole genome shotgun (WGS) entry which is preliminary data.</text>
</comment>
<accession>A0ABT4DWV7</accession>
<evidence type="ECO:0000256" key="4">
    <source>
        <dbReference type="ARBA" id="ARBA00022692"/>
    </source>
</evidence>
<evidence type="ECO:0000313" key="9">
    <source>
        <dbReference type="EMBL" id="MCY9521847.1"/>
    </source>
</evidence>
<feature type="transmembrane region" description="Helical" evidence="7">
    <location>
        <begin position="9"/>
        <end position="33"/>
    </location>
</feature>
<evidence type="ECO:0000313" key="10">
    <source>
        <dbReference type="Proteomes" id="UP001207626"/>
    </source>
</evidence>
<feature type="domain" description="Major facilitator superfamily (MFS) profile" evidence="8">
    <location>
        <begin position="7"/>
        <end position="397"/>
    </location>
</feature>
<feature type="transmembrane region" description="Helical" evidence="7">
    <location>
        <begin position="368"/>
        <end position="388"/>
    </location>
</feature>
<dbReference type="InterPro" id="IPR011701">
    <property type="entry name" value="MFS"/>
</dbReference>
<dbReference type="SUPFAM" id="SSF103473">
    <property type="entry name" value="MFS general substrate transporter"/>
    <property type="match status" value="1"/>
</dbReference>
<keyword evidence="5 7" id="KW-1133">Transmembrane helix</keyword>
<dbReference type="Gene3D" id="1.20.1720.10">
    <property type="entry name" value="Multidrug resistance protein D"/>
    <property type="match status" value="1"/>
</dbReference>
<evidence type="ECO:0000256" key="3">
    <source>
        <dbReference type="ARBA" id="ARBA00022475"/>
    </source>
</evidence>
<organism evidence="9 10">
    <name type="scientific">Paenibacillus apiarius</name>
    <dbReference type="NCBI Taxonomy" id="46240"/>
    <lineage>
        <taxon>Bacteria</taxon>
        <taxon>Bacillati</taxon>
        <taxon>Bacillota</taxon>
        <taxon>Bacilli</taxon>
        <taxon>Bacillales</taxon>
        <taxon>Paenibacillaceae</taxon>
        <taxon>Paenibacillus</taxon>
    </lineage>
</organism>
<evidence type="ECO:0000256" key="7">
    <source>
        <dbReference type="SAM" id="Phobius"/>
    </source>
</evidence>
<dbReference type="InterPro" id="IPR001958">
    <property type="entry name" value="Tet-R_TetA/multi-R_MdtG-like"/>
</dbReference>
<feature type="transmembrane region" description="Helical" evidence="7">
    <location>
        <begin position="251"/>
        <end position="273"/>
    </location>
</feature>
<feature type="transmembrane region" description="Helical" evidence="7">
    <location>
        <begin position="79"/>
        <end position="98"/>
    </location>
</feature>
<evidence type="ECO:0000256" key="1">
    <source>
        <dbReference type="ARBA" id="ARBA00004651"/>
    </source>
</evidence>
<dbReference type="PANTHER" id="PTHR43414">
    <property type="entry name" value="MULTIDRUG RESISTANCE PROTEIN MDTG"/>
    <property type="match status" value="1"/>
</dbReference>
<feature type="transmembrane region" description="Helical" evidence="7">
    <location>
        <begin position="343"/>
        <end position="362"/>
    </location>
</feature>
<reference evidence="9 10" key="1">
    <citation type="submission" date="2022-05" db="EMBL/GenBank/DDBJ databases">
        <title>Genome Sequencing of Bee-Associated Microbes.</title>
        <authorList>
            <person name="Dunlap C."/>
        </authorList>
    </citation>
    <scope>NUCLEOTIDE SEQUENCE [LARGE SCALE GENOMIC DNA]</scope>
    <source>
        <strain evidence="9 10">NRRL NRS-1438</strain>
    </source>
</reference>
<dbReference type="PRINTS" id="PR01035">
    <property type="entry name" value="TCRTETA"/>
</dbReference>
<feature type="transmembrane region" description="Helical" evidence="7">
    <location>
        <begin position="135"/>
        <end position="155"/>
    </location>
</feature>
<dbReference type="InterPro" id="IPR036259">
    <property type="entry name" value="MFS_trans_sf"/>
</dbReference>
<feature type="transmembrane region" description="Helical" evidence="7">
    <location>
        <begin position="45"/>
        <end position="67"/>
    </location>
</feature>
<comment type="subcellular location">
    <subcellularLocation>
        <location evidence="1">Cell membrane</location>
        <topology evidence="1">Multi-pass membrane protein</topology>
    </subcellularLocation>
</comment>
<feature type="transmembrane region" description="Helical" evidence="7">
    <location>
        <begin position="207"/>
        <end position="231"/>
    </location>
</feature>
<feature type="transmembrane region" description="Helical" evidence="7">
    <location>
        <begin position="104"/>
        <end position="123"/>
    </location>
</feature>
<feature type="transmembrane region" description="Helical" evidence="7">
    <location>
        <begin position="167"/>
        <end position="186"/>
    </location>
</feature>
<dbReference type="PROSITE" id="PS50850">
    <property type="entry name" value="MFS"/>
    <property type="match status" value="1"/>
</dbReference>
<dbReference type="RefSeq" id="WP_087435146.1">
    <property type="nucleotide sequence ID" value="NZ_JAFFHZ010000001.1"/>
</dbReference>